<evidence type="ECO:0000313" key="1">
    <source>
        <dbReference type="EMBL" id="KAI8649072.1"/>
    </source>
</evidence>
<dbReference type="Proteomes" id="UP001065298">
    <property type="component" value="Chromosome 13"/>
</dbReference>
<evidence type="ECO:0000313" key="2">
    <source>
        <dbReference type="Proteomes" id="UP001065298"/>
    </source>
</evidence>
<name>A0ACC0QEI5_9HYPO</name>
<accession>A0ACC0QEI5</accession>
<organism evidence="1 2">
    <name type="scientific">Fusarium keratoplasticum</name>
    <dbReference type="NCBI Taxonomy" id="1328300"/>
    <lineage>
        <taxon>Eukaryota</taxon>
        <taxon>Fungi</taxon>
        <taxon>Dikarya</taxon>
        <taxon>Ascomycota</taxon>
        <taxon>Pezizomycotina</taxon>
        <taxon>Sordariomycetes</taxon>
        <taxon>Hypocreomycetidae</taxon>
        <taxon>Hypocreales</taxon>
        <taxon>Nectriaceae</taxon>
        <taxon>Fusarium</taxon>
        <taxon>Fusarium solani species complex</taxon>
    </lineage>
</organism>
<proteinExistence type="predicted"/>
<comment type="caution">
    <text evidence="1">The sequence shown here is derived from an EMBL/GenBank/DDBJ whole genome shotgun (WGS) entry which is preliminary data.</text>
</comment>
<dbReference type="EMBL" id="CM046515">
    <property type="protein sequence ID" value="KAI8649072.1"/>
    <property type="molecule type" value="Genomic_DNA"/>
</dbReference>
<gene>
    <name evidence="1" type="ORF">NCS57_01443200</name>
</gene>
<protein>
    <submittedName>
        <fullName evidence="1">FAD-binding-3 domain-containing protein</fullName>
    </submittedName>
</protein>
<keyword evidence="2" id="KW-1185">Reference proteome</keyword>
<reference evidence="1" key="1">
    <citation type="submission" date="2022-06" db="EMBL/GenBank/DDBJ databases">
        <title>Fusarium solani species complex genomes reveal bases of compartmentalisation and animal pathogenesis.</title>
        <authorList>
            <person name="Tsai I.J."/>
        </authorList>
    </citation>
    <scope>NUCLEOTIDE SEQUENCE</scope>
    <source>
        <strain evidence="1">Fu6.1</strain>
    </source>
</reference>
<sequence>MSFQIETDILIVGAGPAGASLAAFLGQNGLNGLVISKASSTAYTPRAHGFNPFAAECLRDIGLEEEVLRLAIRGPLYLSMRFARSFIGQEYGRIMAWEEHPTVSRHQGKRKEVTPCEYVDFTQRHLEPLLLRFASHHGFVIRFSTEIIGVETAKDDSGRPWSICTIQDHVTKQSFRVRTKYLFAADGARSWTARAFDFRFSTKPGGPKACNVLLRADLTRLLPKERHTGLHWIIKPDRTIFPGVVAHLRAVWPWNEWVMVAFGPGGSNPFDGLTRESPGLVAFVRDLIGDSSISVEILQLDPWTVRESVAETYSIADRSVFILGDAAHRHPPTFGLGSNTCIQDAYNLGWKVAYVLKGLAGPGLLDSYRRERQPVGAAIVRESNNQIRKNGDLFGVLGMAVPPEEGIKQLAELSQSTTTGADRRARLHEALEAKTQELESLGLAYNQWYTSEAVYLDDECEPRPALKDDPIVTVQISSYPGSRLPHAWIDVPARTKMISTLDIAGKGSFCLLVGTESECWRTAAKNIQESTGIPIHVYGIGHGQEYIDVYRDWHKKRGVGDDGCVLVRPDRFIAWRSVGKAQDCQQTLTAVLDKILSRHEL</sequence>